<proteinExistence type="predicted"/>
<comment type="caution">
    <text evidence="2">The sequence shown here is derived from an EMBL/GenBank/DDBJ whole genome shotgun (WGS) entry which is preliminary data.</text>
</comment>
<evidence type="ECO:0000313" key="2">
    <source>
        <dbReference type="EMBL" id="MFC0522135.1"/>
    </source>
</evidence>
<dbReference type="RefSeq" id="WP_377344641.1">
    <property type="nucleotide sequence ID" value="NZ_JBHLTP010000002.1"/>
</dbReference>
<keyword evidence="2" id="KW-0808">Transferase</keyword>
<dbReference type="Pfam" id="PF00583">
    <property type="entry name" value="Acetyltransf_1"/>
    <property type="match status" value="1"/>
</dbReference>
<dbReference type="Proteomes" id="UP001589836">
    <property type="component" value="Unassembled WGS sequence"/>
</dbReference>
<sequence length="227" mass="26310">MSLEWLDVTAVNIHEINVGLDLYKESFPEEVREPQQTFYDSMRKAEVATGQTYRFIVGKEEGKVVSFATGHYFSSINAGFIVYIVTDPHLRSKGIGAETLRALEERLHYDARQAGYHEIADILLETEHKDCVHTMLEKEECDKRALFFSRNGYSIMKDIVYVQPPLHQGEEIVPLHLYSKNVTTTVSDINAMIYEIYYQKYYRINGIDKATLNQCLQQMNIHRMIES</sequence>
<organism evidence="2 3">
    <name type="scientific">Pontibacillus salicampi</name>
    <dbReference type="NCBI Taxonomy" id="1449801"/>
    <lineage>
        <taxon>Bacteria</taxon>
        <taxon>Bacillati</taxon>
        <taxon>Bacillota</taxon>
        <taxon>Bacilli</taxon>
        <taxon>Bacillales</taxon>
        <taxon>Bacillaceae</taxon>
        <taxon>Pontibacillus</taxon>
    </lineage>
</organism>
<evidence type="ECO:0000259" key="1">
    <source>
        <dbReference type="PROSITE" id="PS51186"/>
    </source>
</evidence>
<gene>
    <name evidence="2" type="ORF">ACFFGV_00840</name>
</gene>
<dbReference type="EC" id="2.3.-.-" evidence="2"/>
<dbReference type="Gene3D" id="3.40.630.30">
    <property type="match status" value="1"/>
</dbReference>
<keyword evidence="3" id="KW-1185">Reference proteome</keyword>
<name>A0ABV6LIB8_9BACI</name>
<keyword evidence="2" id="KW-0012">Acyltransferase</keyword>
<accession>A0ABV6LIB8</accession>
<feature type="domain" description="N-acetyltransferase" evidence="1">
    <location>
        <begin position="6"/>
        <end position="176"/>
    </location>
</feature>
<dbReference type="InterPro" id="IPR016181">
    <property type="entry name" value="Acyl_CoA_acyltransferase"/>
</dbReference>
<dbReference type="GO" id="GO:0016746">
    <property type="term" value="F:acyltransferase activity"/>
    <property type="evidence" value="ECO:0007669"/>
    <property type="project" value="UniProtKB-KW"/>
</dbReference>
<dbReference type="CDD" id="cd04301">
    <property type="entry name" value="NAT_SF"/>
    <property type="match status" value="1"/>
</dbReference>
<dbReference type="SUPFAM" id="SSF55729">
    <property type="entry name" value="Acyl-CoA N-acyltransferases (Nat)"/>
    <property type="match status" value="1"/>
</dbReference>
<evidence type="ECO:0000313" key="3">
    <source>
        <dbReference type="Proteomes" id="UP001589836"/>
    </source>
</evidence>
<dbReference type="EMBL" id="JBHLTP010000002">
    <property type="protein sequence ID" value="MFC0522135.1"/>
    <property type="molecule type" value="Genomic_DNA"/>
</dbReference>
<reference evidence="2 3" key="1">
    <citation type="submission" date="2024-09" db="EMBL/GenBank/DDBJ databases">
        <authorList>
            <person name="Sun Q."/>
            <person name="Mori K."/>
        </authorList>
    </citation>
    <scope>NUCLEOTIDE SEQUENCE [LARGE SCALE GENOMIC DNA]</scope>
    <source>
        <strain evidence="2 3">NCAIM B.02529</strain>
    </source>
</reference>
<protein>
    <submittedName>
        <fullName evidence="2">GNAT family N-acetyltransferase</fullName>
        <ecNumber evidence="2">2.3.-.-</ecNumber>
    </submittedName>
</protein>
<dbReference type="InterPro" id="IPR000182">
    <property type="entry name" value="GNAT_dom"/>
</dbReference>
<dbReference type="PROSITE" id="PS51186">
    <property type="entry name" value="GNAT"/>
    <property type="match status" value="1"/>
</dbReference>